<feature type="domain" description="Vacuolar protein 14 C-terminal Fig4-binding" evidence="4">
    <location>
        <begin position="135"/>
        <end position="163"/>
    </location>
</feature>
<proteinExistence type="predicted"/>
<dbReference type="VEuPathDB" id="VectorBase:GAUT022055"/>
<accession>A0A1A9V0R9</accession>
<evidence type="ECO:0000256" key="1">
    <source>
        <dbReference type="ARBA" id="ARBA00004308"/>
    </source>
</evidence>
<evidence type="ECO:0000313" key="6">
    <source>
        <dbReference type="Proteomes" id="UP000078200"/>
    </source>
</evidence>
<comment type="subcellular location">
    <subcellularLocation>
        <location evidence="1">Endomembrane system</location>
    </subcellularLocation>
</comment>
<name>A0A1A9V0R9_GLOAU</name>
<evidence type="ECO:0000256" key="2">
    <source>
        <dbReference type="ARBA" id="ARBA00022737"/>
    </source>
</evidence>
<feature type="domain" description="Vacuolar protein 14 C-terminal Fig4-binding" evidence="4">
    <location>
        <begin position="55"/>
        <end position="122"/>
    </location>
</feature>
<dbReference type="PANTHER" id="PTHR16023">
    <property type="entry name" value="TAX1 BINDING PROTEIN-RELATED"/>
    <property type="match status" value="1"/>
</dbReference>
<dbReference type="GO" id="GO:0010008">
    <property type="term" value="C:endosome membrane"/>
    <property type="evidence" value="ECO:0007669"/>
    <property type="project" value="TreeGrafter"/>
</dbReference>
<keyword evidence="2" id="KW-0677">Repeat</keyword>
<dbReference type="AlphaFoldDB" id="A0A1A9V0R9"/>
<keyword evidence="3" id="KW-0472">Membrane</keyword>
<dbReference type="EnsemblMetazoa" id="GAUT022055-RA">
    <property type="protein sequence ID" value="GAUT022055-PA"/>
    <property type="gene ID" value="GAUT022055"/>
</dbReference>
<dbReference type="Proteomes" id="UP000078200">
    <property type="component" value="Unassembled WGS sequence"/>
</dbReference>
<dbReference type="STRING" id="7395.A0A1A9V0R9"/>
<dbReference type="GO" id="GO:0070772">
    <property type="term" value="C:PAS complex"/>
    <property type="evidence" value="ECO:0007669"/>
    <property type="project" value="InterPro"/>
</dbReference>
<keyword evidence="6" id="KW-1185">Reference proteome</keyword>
<evidence type="ECO:0000259" key="4">
    <source>
        <dbReference type="Pfam" id="PF11916"/>
    </source>
</evidence>
<evidence type="ECO:0000256" key="3">
    <source>
        <dbReference type="ARBA" id="ARBA00023136"/>
    </source>
</evidence>
<dbReference type="PANTHER" id="PTHR16023:SF0">
    <property type="entry name" value="PROTEIN VAC14 HOMOLOG"/>
    <property type="match status" value="1"/>
</dbReference>
<protein>
    <recommendedName>
        <fullName evidence="4">Vacuolar protein 14 C-terminal Fig4-binding domain-containing protein</fullName>
    </recommendedName>
</protein>
<dbReference type="InterPro" id="IPR021841">
    <property type="entry name" value="VAC14_Fig4p-bd"/>
</dbReference>
<organism evidence="5 6">
    <name type="scientific">Glossina austeni</name>
    <name type="common">Savannah tsetse fly</name>
    <dbReference type="NCBI Taxonomy" id="7395"/>
    <lineage>
        <taxon>Eukaryota</taxon>
        <taxon>Metazoa</taxon>
        <taxon>Ecdysozoa</taxon>
        <taxon>Arthropoda</taxon>
        <taxon>Hexapoda</taxon>
        <taxon>Insecta</taxon>
        <taxon>Pterygota</taxon>
        <taxon>Neoptera</taxon>
        <taxon>Endopterygota</taxon>
        <taxon>Diptera</taxon>
        <taxon>Brachycera</taxon>
        <taxon>Muscomorpha</taxon>
        <taxon>Hippoboscoidea</taxon>
        <taxon>Glossinidae</taxon>
        <taxon>Glossina</taxon>
    </lineage>
</organism>
<evidence type="ECO:0000313" key="5">
    <source>
        <dbReference type="EnsemblMetazoa" id="GAUT022055-PA"/>
    </source>
</evidence>
<sequence>MEQIDLKSIMTVLARYLSRNSGSTHLNVLGNNLLSILSDNSDDIVLKCISVLHSIQKLCVLLNAEYIYLTFSGIIAEEVINLKFASLIVGLLNSILLTSSELFELRSVLRDIHNENSAKLFNKRSTNKANNCGDAQYLAHALFGVLMLLPQTDAFCILNNRLNEKQSLQYKSNIDFIELKLHFKKIQKAHRDQRVQHRKRSFLVNEH</sequence>
<dbReference type="InterPro" id="IPR026825">
    <property type="entry name" value="Vac14"/>
</dbReference>
<dbReference type="GO" id="GO:0006661">
    <property type="term" value="P:phosphatidylinositol biosynthetic process"/>
    <property type="evidence" value="ECO:0007669"/>
    <property type="project" value="InterPro"/>
</dbReference>
<dbReference type="Pfam" id="PF11916">
    <property type="entry name" value="Vac14_Fig4_bd"/>
    <property type="match status" value="2"/>
</dbReference>
<reference evidence="5" key="1">
    <citation type="submission" date="2020-05" db="UniProtKB">
        <authorList>
            <consortium name="EnsemblMetazoa"/>
        </authorList>
    </citation>
    <scope>IDENTIFICATION</scope>
    <source>
        <strain evidence="5">TTRI</strain>
    </source>
</reference>